<dbReference type="CDD" id="cd00093">
    <property type="entry name" value="HTH_XRE"/>
    <property type="match status" value="1"/>
</dbReference>
<reference evidence="2 3" key="1">
    <citation type="submission" date="2018-08" db="EMBL/GenBank/DDBJ databases">
        <title>Genome sequence of Methylocystis hirsuta CSC1, a methanotroph able to accumulate PHAs.</title>
        <authorList>
            <person name="Bordel S."/>
            <person name="Rodriguez E."/>
            <person name="Gancedo J."/>
            <person name="Munoz R."/>
        </authorList>
    </citation>
    <scope>NUCLEOTIDE SEQUENCE [LARGE SCALE GENOMIC DNA]</scope>
    <source>
        <strain evidence="2 3">CSC1</strain>
    </source>
</reference>
<name>A0A3M9XXR5_9HYPH</name>
<dbReference type="PROSITE" id="PS50943">
    <property type="entry name" value="HTH_CROC1"/>
    <property type="match status" value="1"/>
</dbReference>
<dbReference type="GO" id="GO:0003677">
    <property type="term" value="F:DNA binding"/>
    <property type="evidence" value="ECO:0007669"/>
    <property type="project" value="InterPro"/>
</dbReference>
<proteinExistence type="predicted"/>
<gene>
    <name evidence="2" type="ORF">D1O30_10005</name>
</gene>
<dbReference type="AlphaFoldDB" id="A0A3M9XXR5"/>
<accession>A0A3M9XXR5</accession>
<comment type="caution">
    <text evidence="2">The sequence shown here is derived from an EMBL/GenBank/DDBJ whole genome shotgun (WGS) entry which is preliminary data.</text>
</comment>
<feature type="domain" description="HTH cro/C1-type" evidence="1">
    <location>
        <begin position="7"/>
        <end position="60"/>
    </location>
</feature>
<dbReference type="InterPro" id="IPR001387">
    <property type="entry name" value="Cro/C1-type_HTH"/>
</dbReference>
<organism evidence="2 3">
    <name type="scientific">Methylocystis hirsuta</name>
    <dbReference type="NCBI Taxonomy" id="369798"/>
    <lineage>
        <taxon>Bacteria</taxon>
        <taxon>Pseudomonadati</taxon>
        <taxon>Pseudomonadota</taxon>
        <taxon>Alphaproteobacteria</taxon>
        <taxon>Hyphomicrobiales</taxon>
        <taxon>Methylocystaceae</taxon>
        <taxon>Methylocystis</taxon>
    </lineage>
</organism>
<evidence type="ECO:0000313" key="2">
    <source>
        <dbReference type="EMBL" id="RNJ51700.1"/>
    </source>
</evidence>
<dbReference type="SUPFAM" id="SSF47413">
    <property type="entry name" value="lambda repressor-like DNA-binding domains"/>
    <property type="match status" value="1"/>
</dbReference>
<dbReference type="Gene3D" id="1.10.260.40">
    <property type="entry name" value="lambda repressor-like DNA-binding domains"/>
    <property type="match status" value="1"/>
</dbReference>
<protein>
    <submittedName>
        <fullName evidence="2">Transcriptional regulator</fullName>
    </submittedName>
</protein>
<evidence type="ECO:0000259" key="1">
    <source>
        <dbReference type="PROSITE" id="PS50943"/>
    </source>
</evidence>
<sequence length="79" mass="8295">MTPEQCRAARGFLDISQDDLATAAKVGLSTIRNFEKGRSVPIGNNLAAIQAVLEGRGIRFQDGDEASGVLLLKGAAAPR</sequence>
<dbReference type="Proteomes" id="UP000268623">
    <property type="component" value="Unassembled WGS sequence"/>
</dbReference>
<dbReference type="InterPro" id="IPR010982">
    <property type="entry name" value="Lambda_DNA-bd_dom_sf"/>
</dbReference>
<dbReference type="OrthoDB" id="3782725at2"/>
<dbReference type="EMBL" id="QWDD01000001">
    <property type="protein sequence ID" value="RNJ51700.1"/>
    <property type="molecule type" value="Genomic_DNA"/>
</dbReference>
<evidence type="ECO:0000313" key="3">
    <source>
        <dbReference type="Proteomes" id="UP000268623"/>
    </source>
</evidence>
<keyword evidence="3" id="KW-1185">Reference proteome</keyword>